<dbReference type="HOGENOM" id="CLU_087860_2_2_2"/>
<name>A0A0E3LDN2_9EURY</name>
<dbReference type="InterPro" id="IPR028976">
    <property type="entry name" value="CheC-like_sf"/>
</dbReference>
<feature type="domain" description="CheC-like protein" evidence="3">
    <location>
        <begin position="106"/>
        <end position="141"/>
    </location>
</feature>
<protein>
    <submittedName>
        <fullName evidence="4">Chemotaxis protein CheC--inhibitor of MCP methylation</fullName>
    </submittedName>
</protein>
<dbReference type="KEGG" id="msj:MSSAC_2976"/>
<gene>
    <name evidence="4" type="ORF">MSSAC_2976</name>
</gene>
<keyword evidence="1" id="KW-0145">Chemotaxis</keyword>
<dbReference type="STRING" id="1434118.MSSAC_2976"/>
<evidence type="ECO:0000259" key="3">
    <source>
        <dbReference type="Pfam" id="PF04509"/>
    </source>
</evidence>
<evidence type="ECO:0000256" key="1">
    <source>
        <dbReference type="ARBA" id="ARBA00022500"/>
    </source>
</evidence>
<feature type="domain" description="CheC-like protein" evidence="3">
    <location>
        <begin position="11"/>
        <end position="45"/>
    </location>
</feature>
<dbReference type="PATRIC" id="fig|1434118.4.peg.3858"/>
<organism evidence="4 5">
    <name type="scientific">Methanosarcina siciliae C2J</name>
    <dbReference type="NCBI Taxonomy" id="1434118"/>
    <lineage>
        <taxon>Archaea</taxon>
        <taxon>Methanobacteriati</taxon>
        <taxon>Methanobacteriota</taxon>
        <taxon>Stenosarchaea group</taxon>
        <taxon>Methanomicrobia</taxon>
        <taxon>Methanosarcinales</taxon>
        <taxon>Methanosarcinaceae</taxon>
        <taxon>Methanosarcina</taxon>
    </lineage>
</organism>
<dbReference type="GO" id="GO:0016787">
    <property type="term" value="F:hydrolase activity"/>
    <property type="evidence" value="ECO:0007669"/>
    <property type="project" value="UniProtKB-KW"/>
</dbReference>
<dbReference type="Gene3D" id="3.40.1550.10">
    <property type="entry name" value="CheC-like"/>
    <property type="match status" value="1"/>
</dbReference>
<sequence>MTDLGNLSEVELDVLKELGNIGAGHAATSLSKLLNKDVYLSVPEVRVGEIKNISSEFIGEIVAGVIIALQDLEEKKSGYLYIMFPEKSARKIAGDLFCMEDLDEEMYASTIMEVGNILSSSFCDASADFMDITLLPSPPNFAEDVPTAVIDSVVSQMAKNSNHVILFETSLSSYSNIEVYLALLPEACLLDDMMKIMGNYERGYLIHLE</sequence>
<evidence type="ECO:0000256" key="2">
    <source>
        <dbReference type="ARBA" id="ARBA00022801"/>
    </source>
</evidence>
<evidence type="ECO:0000313" key="5">
    <source>
        <dbReference type="Proteomes" id="UP000033123"/>
    </source>
</evidence>
<dbReference type="CDD" id="cd17909">
    <property type="entry name" value="CheC_ClassI"/>
    <property type="match status" value="1"/>
</dbReference>
<accession>A0A0E3LDN2</accession>
<proteinExistence type="predicted"/>
<dbReference type="AlphaFoldDB" id="A0A0E3LDN2"/>
<evidence type="ECO:0000313" key="4">
    <source>
        <dbReference type="EMBL" id="AKB37566.1"/>
    </source>
</evidence>
<dbReference type="PANTHER" id="PTHR43693">
    <property type="entry name" value="PROTEIN PHOSPHATASE CHEZ"/>
    <property type="match status" value="1"/>
</dbReference>
<dbReference type="GeneID" id="24872643"/>
<dbReference type="Proteomes" id="UP000033123">
    <property type="component" value="Chromosome"/>
</dbReference>
<dbReference type="InterPro" id="IPR050992">
    <property type="entry name" value="CheZ_family_phosphatases"/>
</dbReference>
<dbReference type="Pfam" id="PF04509">
    <property type="entry name" value="CheC"/>
    <property type="match status" value="2"/>
</dbReference>
<dbReference type="RefSeq" id="WP_048184031.1">
    <property type="nucleotide sequence ID" value="NZ_CP009508.1"/>
</dbReference>
<dbReference type="EMBL" id="CP009508">
    <property type="protein sequence ID" value="AKB37566.1"/>
    <property type="molecule type" value="Genomic_DNA"/>
</dbReference>
<dbReference type="SUPFAM" id="SSF103039">
    <property type="entry name" value="CheC-like"/>
    <property type="match status" value="1"/>
</dbReference>
<dbReference type="GO" id="GO:0006935">
    <property type="term" value="P:chemotaxis"/>
    <property type="evidence" value="ECO:0007669"/>
    <property type="project" value="UniProtKB-KW"/>
</dbReference>
<dbReference type="PANTHER" id="PTHR43693:SF1">
    <property type="entry name" value="PROTEIN PHOSPHATASE CHEZ"/>
    <property type="match status" value="1"/>
</dbReference>
<reference evidence="4 5" key="1">
    <citation type="submission" date="2014-07" db="EMBL/GenBank/DDBJ databases">
        <title>Methanogenic archaea and the global carbon cycle.</title>
        <authorList>
            <person name="Henriksen J.R."/>
            <person name="Luke J."/>
            <person name="Reinhart S."/>
            <person name="Benedict M.N."/>
            <person name="Youngblut N.D."/>
            <person name="Metcalf M.E."/>
            <person name="Whitaker R.J."/>
            <person name="Metcalf W.W."/>
        </authorList>
    </citation>
    <scope>NUCLEOTIDE SEQUENCE [LARGE SCALE GENOMIC DNA]</scope>
    <source>
        <strain evidence="4 5">C2J</strain>
    </source>
</reference>
<keyword evidence="2" id="KW-0378">Hydrolase</keyword>
<dbReference type="InterPro" id="IPR007597">
    <property type="entry name" value="CheC"/>
</dbReference>